<dbReference type="PROSITE" id="PS00483">
    <property type="entry name" value="DIHYDROOROTASE_2"/>
    <property type="match status" value="1"/>
</dbReference>
<gene>
    <name evidence="6" type="primary">pyrC</name>
    <name evidence="8" type="ORF">GCM10010517_42500</name>
</gene>
<feature type="binding site" evidence="6">
    <location>
        <position position="162"/>
    </location>
    <ligand>
        <name>Zn(2+)</name>
        <dbReference type="ChEBI" id="CHEBI:29105"/>
        <label>2</label>
    </ligand>
</feature>
<proteinExistence type="inferred from homology"/>
<organism evidence="8 9">
    <name type="scientific">Streptosporangium fragile</name>
    <dbReference type="NCBI Taxonomy" id="46186"/>
    <lineage>
        <taxon>Bacteria</taxon>
        <taxon>Bacillati</taxon>
        <taxon>Actinomycetota</taxon>
        <taxon>Actinomycetes</taxon>
        <taxon>Streptosporangiales</taxon>
        <taxon>Streptosporangiaceae</taxon>
        <taxon>Streptosporangium</taxon>
    </lineage>
</organism>
<dbReference type="HAMAP" id="MF_00220_B">
    <property type="entry name" value="PyrC_classI_B"/>
    <property type="match status" value="1"/>
</dbReference>
<feature type="binding site" evidence="6">
    <location>
        <position position="189"/>
    </location>
    <ligand>
        <name>Zn(2+)</name>
        <dbReference type="ChEBI" id="CHEBI:29105"/>
        <label>2</label>
    </ligand>
</feature>
<feature type="binding site" evidence="6">
    <location>
        <position position="320"/>
    </location>
    <ligand>
        <name>Zn(2+)</name>
        <dbReference type="ChEBI" id="CHEBI:29105"/>
        <label>1</label>
    </ligand>
</feature>
<keyword evidence="9" id="KW-1185">Reference proteome</keyword>
<dbReference type="SUPFAM" id="SSF51338">
    <property type="entry name" value="Composite domain of metallo-dependent hydrolases"/>
    <property type="match status" value="1"/>
</dbReference>
<dbReference type="InterPro" id="IPR002195">
    <property type="entry name" value="Dihydroorotase_CS"/>
</dbReference>
<evidence type="ECO:0000313" key="8">
    <source>
        <dbReference type="EMBL" id="GAA2880028.1"/>
    </source>
</evidence>
<comment type="pathway">
    <text evidence="6">Pyrimidine metabolism; UMP biosynthesis via de novo pathway; (S)-dihydroorotate from bicarbonate: step 3/3.</text>
</comment>
<dbReference type="InterPro" id="IPR004722">
    <property type="entry name" value="DHOase"/>
</dbReference>
<keyword evidence="4 6" id="KW-0378">Hydrolase</keyword>
<dbReference type="SUPFAM" id="SSF51556">
    <property type="entry name" value="Metallo-dependent hydrolases"/>
    <property type="match status" value="1"/>
</dbReference>
<feature type="binding site" evidence="6">
    <location>
        <position position="102"/>
    </location>
    <ligand>
        <name>substrate</name>
    </ligand>
</feature>
<comment type="similarity">
    <text evidence="2 6">Belongs to the metallo-dependent hydrolases superfamily. DHOase family. Class I DHOase subfamily.</text>
</comment>
<evidence type="ECO:0000313" key="9">
    <source>
        <dbReference type="Proteomes" id="UP001500831"/>
    </source>
</evidence>
<comment type="function">
    <text evidence="1 6">Catalyzes the reversible cyclization of carbamoyl aspartate to dihydroorotate.</text>
</comment>
<feature type="domain" description="Dihydroorotase catalytic" evidence="7">
    <location>
        <begin position="59"/>
        <end position="246"/>
    </location>
</feature>
<dbReference type="InterPro" id="IPR032466">
    <property type="entry name" value="Metal_Hydrolase"/>
</dbReference>
<dbReference type="Proteomes" id="UP001500831">
    <property type="component" value="Unassembled WGS sequence"/>
</dbReference>
<accession>A0ABN3W0L5</accession>
<comment type="catalytic activity">
    <reaction evidence="6">
        <text>(S)-dihydroorotate + H2O = N-carbamoyl-L-aspartate + H(+)</text>
        <dbReference type="Rhea" id="RHEA:24296"/>
        <dbReference type="ChEBI" id="CHEBI:15377"/>
        <dbReference type="ChEBI" id="CHEBI:15378"/>
        <dbReference type="ChEBI" id="CHEBI:30864"/>
        <dbReference type="ChEBI" id="CHEBI:32814"/>
        <dbReference type="EC" id="3.5.2.3"/>
    </reaction>
</comment>
<comment type="cofactor">
    <cofactor evidence="6">
        <name>Zn(2+)</name>
        <dbReference type="ChEBI" id="CHEBI:29105"/>
    </cofactor>
    <text evidence="6">Binds 2 Zn(2+) ions per subunit.</text>
</comment>
<dbReference type="InterPro" id="IPR024403">
    <property type="entry name" value="DHOase_cat"/>
</dbReference>
<dbReference type="NCBIfam" id="TIGR00857">
    <property type="entry name" value="pyrC_multi"/>
    <property type="match status" value="1"/>
</dbReference>
<comment type="caution">
    <text evidence="8">The sequence shown here is derived from an EMBL/GenBank/DDBJ whole genome shotgun (WGS) entry which is preliminary data.</text>
</comment>
<dbReference type="Gene3D" id="3.20.20.140">
    <property type="entry name" value="Metal-dependent hydrolases"/>
    <property type="match status" value="1"/>
</dbReference>
<evidence type="ECO:0000256" key="2">
    <source>
        <dbReference type="ARBA" id="ARBA00010286"/>
    </source>
</evidence>
<feature type="active site" evidence="6">
    <location>
        <position position="320"/>
    </location>
</feature>
<dbReference type="PANTHER" id="PTHR43668:SF2">
    <property type="entry name" value="ALLANTOINASE"/>
    <property type="match status" value="1"/>
</dbReference>
<dbReference type="RefSeq" id="WP_344974189.1">
    <property type="nucleotide sequence ID" value="NZ_BAAAVI010000030.1"/>
</dbReference>
<sequence length="445" mass="46642">MNDRTQTSAAARDGLVIRGARLLGGEPVDILVRDGVVAGIGQGLSAGENAETVEAAGLVALPGLVDLHTHLREPGREDAETVATGTRAAALGGYTAVHAMANTEPVADTAGVVEQVWRLGQEAGRCDVQPVGAVTVGLAGENLAELGAMADSAARVRVFSDDGKCVSDAVLMRRALEYVKAFDGVIAQHAQEPRLTAGAQMNEGAVSGRLGLTGWPAVAEEAIIARDCLLAAHVGSRLHVCHVSTAGSVEIIRWAKSKGWDVTAEVTPHHLLLTDDLVEDSPVGSYNPIYKVNPPLRTRADVQALREALADGTIDCVATDHAPHPVEDKETEWAAAAMGMIGLETALSVVQEAMVETGLLDWAGVAERMSYAPARIGRLQGHGRPIEVGAPANITLYDPAVRAEVDPAGYASKSRNTPYEGRTLPGRVMATFLRGRPTVLDGKLA</sequence>
<evidence type="ECO:0000256" key="4">
    <source>
        <dbReference type="ARBA" id="ARBA00022801"/>
    </source>
</evidence>
<evidence type="ECO:0000256" key="3">
    <source>
        <dbReference type="ARBA" id="ARBA00022723"/>
    </source>
</evidence>
<dbReference type="PANTHER" id="PTHR43668">
    <property type="entry name" value="ALLANTOINASE"/>
    <property type="match status" value="1"/>
</dbReference>
<dbReference type="Gene3D" id="2.30.40.10">
    <property type="entry name" value="Urease, subunit C, domain 1"/>
    <property type="match status" value="1"/>
</dbReference>
<dbReference type="InterPro" id="IPR050138">
    <property type="entry name" value="DHOase/Allantoinase_Hydrolase"/>
</dbReference>
<feature type="binding site" evidence="6">
    <location>
        <position position="68"/>
    </location>
    <ligand>
        <name>Zn(2+)</name>
        <dbReference type="ChEBI" id="CHEBI:29105"/>
        <label>1</label>
    </ligand>
</feature>
<dbReference type="InterPro" id="IPR011059">
    <property type="entry name" value="Metal-dep_hydrolase_composite"/>
</dbReference>
<protein>
    <recommendedName>
        <fullName evidence="6">Dihydroorotase</fullName>
        <shortName evidence="6">DHOase</shortName>
        <ecNumber evidence="6">3.5.2.3</ecNumber>
    </recommendedName>
</protein>
<evidence type="ECO:0000256" key="1">
    <source>
        <dbReference type="ARBA" id="ARBA00002368"/>
    </source>
</evidence>
<keyword evidence="6" id="KW-0862">Zinc</keyword>
<feature type="binding site" evidence="6">
    <location>
        <position position="162"/>
    </location>
    <ligand>
        <name>Zn(2+)</name>
        <dbReference type="ChEBI" id="CHEBI:29105"/>
        <label>1</label>
    </ligand>
</feature>
<evidence type="ECO:0000256" key="5">
    <source>
        <dbReference type="ARBA" id="ARBA00022975"/>
    </source>
</evidence>
<name>A0ABN3W0L5_9ACTN</name>
<evidence type="ECO:0000256" key="6">
    <source>
        <dbReference type="HAMAP-Rule" id="MF_00220"/>
    </source>
</evidence>
<keyword evidence="5 6" id="KW-0665">Pyrimidine biosynthesis</keyword>
<dbReference type="EMBL" id="BAAAVI010000030">
    <property type="protein sequence ID" value="GAA2880028.1"/>
    <property type="molecule type" value="Genomic_DNA"/>
</dbReference>
<feature type="binding site" evidence="6">
    <location>
        <position position="70"/>
    </location>
    <ligand>
        <name>Zn(2+)</name>
        <dbReference type="ChEBI" id="CHEBI:29105"/>
        <label>1</label>
    </ligand>
</feature>
<dbReference type="EC" id="3.5.2.3" evidence="6"/>
<keyword evidence="3 6" id="KW-0479">Metal-binding</keyword>
<reference evidence="8 9" key="1">
    <citation type="journal article" date="2019" name="Int. J. Syst. Evol. Microbiol.">
        <title>The Global Catalogue of Microorganisms (GCM) 10K type strain sequencing project: providing services to taxonomists for standard genome sequencing and annotation.</title>
        <authorList>
            <consortium name="The Broad Institute Genomics Platform"/>
            <consortium name="The Broad Institute Genome Sequencing Center for Infectious Disease"/>
            <person name="Wu L."/>
            <person name="Ma J."/>
        </authorList>
    </citation>
    <scope>NUCLEOTIDE SEQUENCE [LARGE SCALE GENOMIC DNA]</scope>
    <source>
        <strain evidence="8 9">JCM 6242</strain>
    </source>
</reference>
<feature type="binding site" evidence="6">
    <location>
        <position position="324"/>
    </location>
    <ligand>
        <name>substrate</name>
    </ligand>
</feature>
<dbReference type="NCBIfam" id="NF006836">
    <property type="entry name" value="PRK09357.1-1"/>
    <property type="match status" value="1"/>
</dbReference>
<dbReference type="Pfam" id="PF12890">
    <property type="entry name" value="DHOase"/>
    <property type="match status" value="1"/>
</dbReference>
<feature type="binding site" evidence="6">
    <location>
        <begin position="70"/>
        <end position="72"/>
    </location>
    <ligand>
        <name>substrate</name>
    </ligand>
</feature>
<comment type="caution">
    <text evidence="6">Lacks conserved residue(s) required for the propagation of feature annotation.</text>
</comment>
<evidence type="ECO:0000259" key="7">
    <source>
        <dbReference type="Pfam" id="PF12890"/>
    </source>
</evidence>
<dbReference type="CDD" id="cd01317">
    <property type="entry name" value="DHOase_IIa"/>
    <property type="match status" value="1"/>
</dbReference>
<feature type="binding site" evidence="6">
    <location>
        <position position="242"/>
    </location>
    <ligand>
        <name>Zn(2+)</name>
        <dbReference type="ChEBI" id="CHEBI:29105"/>
        <label>2</label>
    </ligand>
</feature>
<feature type="binding site" evidence="6">
    <location>
        <position position="293"/>
    </location>
    <ligand>
        <name>substrate</name>
    </ligand>
</feature>